<dbReference type="PATRIC" id="fig|264732.11.peg.608"/>
<organism evidence="3">
    <name type="scientific">Moorella thermoacetica (strain ATCC 39073 / JCM 9320)</name>
    <dbReference type="NCBI Taxonomy" id="264732"/>
    <lineage>
        <taxon>Bacteria</taxon>
        <taxon>Bacillati</taxon>
        <taxon>Bacillota</taxon>
        <taxon>Clostridia</taxon>
        <taxon>Neomoorellales</taxon>
        <taxon>Neomoorellaceae</taxon>
        <taxon>Neomoorella</taxon>
    </lineage>
</organism>
<evidence type="ECO:0000259" key="2">
    <source>
        <dbReference type="PROSITE" id="PS50102"/>
    </source>
</evidence>
<dbReference type="PROSITE" id="PS50102">
    <property type="entry name" value="RRM"/>
    <property type="match status" value="1"/>
</dbReference>
<dbReference type="GO" id="GO:0003723">
    <property type="term" value="F:RNA binding"/>
    <property type="evidence" value="ECO:0007669"/>
    <property type="project" value="UniProtKB-KW"/>
</dbReference>
<gene>
    <name evidence="3" type="ordered locus">Moth_0565</name>
</gene>
<sequence>MRTLYVGNLPWATSEEELARAFASHGEVLSARIITDRQTGRSRGFGFVEVNDADADQMIAAMNGAELGGRILTVNEARARS</sequence>
<feature type="domain" description="RRM" evidence="2">
    <location>
        <begin position="2"/>
        <end position="79"/>
    </location>
</feature>
<dbReference type="OrthoDB" id="9798855at2"/>
<keyword evidence="1" id="KW-0694">RNA-binding</keyword>
<dbReference type="PANTHER" id="PTHR48027">
    <property type="entry name" value="HETEROGENEOUS NUCLEAR RIBONUCLEOPROTEIN 87F-RELATED"/>
    <property type="match status" value="1"/>
</dbReference>
<dbReference type="EMBL" id="CP000232">
    <property type="protein sequence ID" value="ABC18895.1"/>
    <property type="molecule type" value="Genomic_DNA"/>
</dbReference>
<dbReference type="SUPFAM" id="SSF54928">
    <property type="entry name" value="RNA-binding domain, RBD"/>
    <property type="match status" value="1"/>
</dbReference>
<evidence type="ECO:0000313" key="3">
    <source>
        <dbReference type="EMBL" id="ABC18895.1"/>
    </source>
</evidence>
<dbReference type="eggNOG" id="COG0724">
    <property type="taxonomic scope" value="Bacteria"/>
</dbReference>
<dbReference type="Gene3D" id="3.30.70.330">
    <property type="match status" value="1"/>
</dbReference>
<accession>Q2RKZ4</accession>
<dbReference type="KEGG" id="mta:Moth_0565"/>
<dbReference type="Pfam" id="PF00076">
    <property type="entry name" value="RRM_1"/>
    <property type="match status" value="1"/>
</dbReference>
<dbReference type="InterPro" id="IPR035979">
    <property type="entry name" value="RBD_domain_sf"/>
</dbReference>
<dbReference type="InterPro" id="IPR048289">
    <property type="entry name" value="RRM2_NsCP33-like"/>
</dbReference>
<evidence type="ECO:0000256" key="1">
    <source>
        <dbReference type="ARBA" id="ARBA00022884"/>
    </source>
</evidence>
<proteinExistence type="predicted"/>
<dbReference type="STRING" id="264732.Moth_0565"/>
<dbReference type="SMART" id="SM00360">
    <property type="entry name" value="RRM"/>
    <property type="match status" value="1"/>
</dbReference>
<dbReference type="AlphaFoldDB" id="Q2RKZ4"/>
<dbReference type="InterPro" id="IPR000504">
    <property type="entry name" value="RRM_dom"/>
</dbReference>
<dbReference type="CDD" id="cd21608">
    <property type="entry name" value="RRM2_NsCP33_like"/>
    <property type="match status" value="1"/>
</dbReference>
<name>Q2RKZ4_MOOTA</name>
<dbReference type="InterPro" id="IPR012677">
    <property type="entry name" value="Nucleotide-bd_a/b_plait_sf"/>
</dbReference>
<dbReference type="InterPro" id="IPR052462">
    <property type="entry name" value="SLIRP/GR-RBP-like"/>
</dbReference>
<protein>
    <submittedName>
        <fullName evidence="3">RNA-binding region RNP-1</fullName>
    </submittedName>
</protein>
<dbReference type="HOGENOM" id="CLU_012062_28_8_9"/>
<reference evidence="3" key="1">
    <citation type="submission" date="2005-12" db="EMBL/GenBank/DDBJ databases">
        <title>Complete sequence of Moorella thermoacetica ATCC 39073.</title>
        <authorList>
            <consortium name="US DOE Joint Genome Institute"/>
            <person name="Copeland A."/>
            <person name="Lucas S."/>
            <person name="Lapidus A."/>
            <person name="Barry K."/>
            <person name="Detter J.C."/>
            <person name="Glavina T."/>
            <person name="Hammon N."/>
            <person name="Israni S."/>
            <person name="Pitluck S."/>
            <person name="Chertkov O."/>
            <person name="Saunders E.H."/>
            <person name="Brettin T."/>
            <person name="Bruce D."/>
            <person name="Han C."/>
            <person name="Tapia R."/>
            <person name="Gilna P."/>
            <person name="Schmutz J."/>
            <person name="Larimer F."/>
            <person name="Land M."/>
            <person name="Kyrpides N."/>
            <person name="Anderson I."/>
            <person name="Richardson P."/>
            <person name="Ragsdale S."/>
        </authorList>
    </citation>
    <scope>NUCLEOTIDE SEQUENCE</scope>
    <source>
        <strain evidence="3">ATCC 39073</strain>
    </source>
</reference>
<dbReference type="EnsemblBacteria" id="ABC18895">
    <property type="protein sequence ID" value="ABC18895"/>
    <property type="gene ID" value="Moth_0565"/>
</dbReference>